<proteinExistence type="predicted"/>
<keyword evidence="6" id="KW-1185">Reference proteome</keyword>
<dbReference type="GO" id="GO:0005509">
    <property type="term" value="F:calcium ion binding"/>
    <property type="evidence" value="ECO:0007669"/>
    <property type="project" value="UniProtKB-UniRule"/>
</dbReference>
<dbReference type="InterPro" id="IPR002126">
    <property type="entry name" value="Cadherin-like_dom"/>
</dbReference>
<accession>A0A8K0KDJ2</accession>
<reference evidence="5" key="2">
    <citation type="submission" date="2017-10" db="EMBL/GenBank/DDBJ databases">
        <title>Ladona fulva Genome sequencing and assembly.</title>
        <authorList>
            <person name="Murali S."/>
            <person name="Richards S."/>
            <person name="Bandaranaike D."/>
            <person name="Bellair M."/>
            <person name="Blankenburg K."/>
            <person name="Chao H."/>
            <person name="Dinh H."/>
            <person name="Doddapaneni H."/>
            <person name="Dugan-Rocha S."/>
            <person name="Elkadiri S."/>
            <person name="Gnanaolivu R."/>
            <person name="Hernandez B."/>
            <person name="Skinner E."/>
            <person name="Javaid M."/>
            <person name="Lee S."/>
            <person name="Li M."/>
            <person name="Ming W."/>
            <person name="Munidasa M."/>
            <person name="Muniz J."/>
            <person name="Nguyen L."/>
            <person name="Hughes D."/>
            <person name="Osuji N."/>
            <person name="Pu L.-L."/>
            <person name="Puazo M."/>
            <person name="Qu C."/>
            <person name="Quiroz J."/>
            <person name="Raj R."/>
            <person name="Weissenberger G."/>
            <person name="Xin Y."/>
            <person name="Zou X."/>
            <person name="Han Y."/>
            <person name="Worley K."/>
            <person name="Muzny D."/>
            <person name="Gibbs R."/>
        </authorList>
    </citation>
    <scope>NUCLEOTIDE SEQUENCE</scope>
    <source>
        <strain evidence="5">Sampled in the wild</strain>
    </source>
</reference>
<dbReference type="GO" id="GO:0007156">
    <property type="term" value="P:homophilic cell adhesion via plasma membrane adhesion molecules"/>
    <property type="evidence" value="ECO:0007669"/>
    <property type="project" value="InterPro"/>
</dbReference>
<dbReference type="AlphaFoldDB" id="A0A8K0KDJ2"/>
<protein>
    <recommendedName>
        <fullName evidence="4">Cadherin domain-containing protein</fullName>
    </recommendedName>
</protein>
<dbReference type="OrthoDB" id="9990384at2759"/>
<keyword evidence="3" id="KW-0472">Membrane</keyword>
<organism evidence="5 6">
    <name type="scientific">Ladona fulva</name>
    <name type="common">Scarce chaser dragonfly</name>
    <name type="synonym">Libellula fulva</name>
    <dbReference type="NCBI Taxonomy" id="123851"/>
    <lineage>
        <taxon>Eukaryota</taxon>
        <taxon>Metazoa</taxon>
        <taxon>Ecdysozoa</taxon>
        <taxon>Arthropoda</taxon>
        <taxon>Hexapoda</taxon>
        <taxon>Insecta</taxon>
        <taxon>Pterygota</taxon>
        <taxon>Palaeoptera</taxon>
        <taxon>Odonata</taxon>
        <taxon>Epiprocta</taxon>
        <taxon>Anisoptera</taxon>
        <taxon>Libelluloidea</taxon>
        <taxon>Libellulidae</taxon>
        <taxon>Ladona</taxon>
    </lineage>
</organism>
<dbReference type="GO" id="GO:0016020">
    <property type="term" value="C:membrane"/>
    <property type="evidence" value="ECO:0007669"/>
    <property type="project" value="InterPro"/>
</dbReference>
<dbReference type="CDD" id="cd11304">
    <property type="entry name" value="Cadherin_repeat"/>
    <property type="match status" value="1"/>
</dbReference>
<feature type="transmembrane region" description="Helical" evidence="3">
    <location>
        <begin position="212"/>
        <end position="240"/>
    </location>
</feature>
<dbReference type="PROSITE" id="PS50268">
    <property type="entry name" value="CADHERIN_2"/>
    <property type="match status" value="1"/>
</dbReference>
<feature type="compositionally biased region" description="Low complexity" evidence="2">
    <location>
        <begin position="327"/>
        <end position="336"/>
    </location>
</feature>
<evidence type="ECO:0000313" key="6">
    <source>
        <dbReference type="Proteomes" id="UP000792457"/>
    </source>
</evidence>
<name>A0A8K0KDJ2_LADFU</name>
<evidence type="ECO:0000256" key="2">
    <source>
        <dbReference type="SAM" id="MobiDB-lite"/>
    </source>
</evidence>
<comment type="caution">
    <text evidence="5">The sequence shown here is derived from an EMBL/GenBank/DDBJ whole genome shotgun (WGS) entry which is preliminary data.</text>
</comment>
<dbReference type="SUPFAM" id="SSF49313">
    <property type="entry name" value="Cadherin-like"/>
    <property type="match status" value="1"/>
</dbReference>
<feature type="domain" description="Cadherin" evidence="4">
    <location>
        <begin position="8"/>
        <end position="113"/>
    </location>
</feature>
<dbReference type="InterPro" id="IPR015919">
    <property type="entry name" value="Cadherin-like_sf"/>
</dbReference>
<dbReference type="EMBL" id="KZ308619">
    <property type="protein sequence ID" value="KAG8232452.1"/>
    <property type="molecule type" value="Genomic_DNA"/>
</dbReference>
<reference evidence="5" key="1">
    <citation type="submission" date="2013-04" db="EMBL/GenBank/DDBJ databases">
        <authorList>
            <person name="Qu J."/>
            <person name="Murali S.C."/>
            <person name="Bandaranaike D."/>
            <person name="Bellair M."/>
            <person name="Blankenburg K."/>
            <person name="Chao H."/>
            <person name="Dinh H."/>
            <person name="Doddapaneni H."/>
            <person name="Downs B."/>
            <person name="Dugan-Rocha S."/>
            <person name="Elkadiri S."/>
            <person name="Gnanaolivu R.D."/>
            <person name="Hernandez B."/>
            <person name="Javaid M."/>
            <person name="Jayaseelan J.C."/>
            <person name="Lee S."/>
            <person name="Li M."/>
            <person name="Ming W."/>
            <person name="Munidasa M."/>
            <person name="Muniz J."/>
            <person name="Nguyen L."/>
            <person name="Ongeri F."/>
            <person name="Osuji N."/>
            <person name="Pu L.-L."/>
            <person name="Puazo M."/>
            <person name="Qu C."/>
            <person name="Quiroz J."/>
            <person name="Raj R."/>
            <person name="Weissenberger G."/>
            <person name="Xin Y."/>
            <person name="Zou X."/>
            <person name="Han Y."/>
            <person name="Richards S."/>
            <person name="Worley K."/>
            <person name="Muzny D."/>
            <person name="Gibbs R."/>
        </authorList>
    </citation>
    <scope>NUCLEOTIDE SEQUENCE</scope>
    <source>
        <strain evidence="5">Sampled in the wild</strain>
    </source>
</reference>
<feature type="region of interest" description="Disordered" evidence="2">
    <location>
        <begin position="319"/>
        <end position="390"/>
    </location>
</feature>
<keyword evidence="1" id="KW-0106">Calcium</keyword>
<evidence type="ECO:0000256" key="3">
    <source>
        <dbReference type="SAM" id="Phobius"/>
    </source>
</evidence>
<evidence type="ECO:0000259" key="4">
    <source>
        <dbReference type="PROSITE" id="PS50268"/>
    </source>
</evidence>
<sequence>MSKINEFVTKLSAEDPDEGVNGTISFLILTSNLYRYGSNVSSGSVVPSPFNITSDGRLVTANYVTEYNQDRFVLDIVARENAPPERETHAKVHIWIYEPQQLIRVILSRSPEEVNQEKDEIVAELSNVTLSLVVIDDIRYHVDSSGRIRRDWCDMYLHVVDGPTQTIAQIPDVLKVIDAKYDFLKDYYAGYAIENVVPAFVGIREESFDPALAALIALVIVLFVGLITFLVVCCCLRHWVITTPSDLKKKETLIKKEMIDELNTTENPLWIEQKLKLYEEQELTMQVFSEPEQPGSMGLSPHDRRDSVDFSQMDAQSNTYATIQLPGRRGSPGNGNNRERGDNAPNDGADYATLGRLPGGSGPHTPRGAVYGRHPSGGGSTGSSGGSFKGTPGEVYSELLNCHGDINEAAMGFSGSTFLVPSQFNPSSLPRHNVSAQPQPASVPMNENGEPEFVAELI</sequence>
<evidence type="ECO:0000313" key="5">
    <source>
        <dbReference type="EMBL" id="KAG8232452.1"/>
    </source>
</evidence>
<evidence type="ECO:0000256" key="1">
    <source>
        <dbReference type="PROSITE-ProRule" id="PRU00043"/>
    </source>
</evidence>
<keyword evidence="3" id="KW-0812">Transmembrane</keyword>
<keyword evidence="3" id="KW-1133">Transmembrane helix</keyword>
<gene>
    <name evidence="5" type="ORF">J437_LFUL012376</name>
</gene>
<feature type="compositionally biased region" description="Gly residues" evidence="2">
    <location>
        <begin position="375"/>
        <end position="388"/>
    </location>
</feature>
<dbReference type="Proteomes" id="UP000792457">
    <property type="component" value="Unassembled WGS sequence"/>
</dbReference>
<dbReference type="Gene3D" id="2.60.40.60">
    <property type="entry name" value="Cadherins"/>
    <property type="match status" value="1"/>
</dbReference>